<feature type="compositionally biased region" description="Acidic residues" evidence="9">
    <location>
        <begin position="879"/>
        <end position="889"/>
    </location>
</feature>
<dbReference type="GO" id="GO:0009330">
    <property type="term" value="C:DNA topoisomerase type II (double strand cut, ATP-hydrolyzing) complex"/>
    <property type="evidence" value="ECO:0007669"/>
    <property type="project" value="TreeGrafter"/>
</dbReference>
<dbReference type="InterPro" id="IPR002205">
    <property type="entry name" value="Topo_IIA_dom_A"/>
</dbReference>
<dbReference type="Gene3D" id="3.30.1360.40">
    <property type="match status" value="1"/>
</dbReference>
<keyword evidence="5" id="KW-0067">ATP-binding</keyword>
<gene>
    <name evidence="11" type="ORF">UFOPK4173_00568</name>
</gene>
<reference evidence="11" key="1">
    <citation type="submission" date="2020-05" db="EMBL/GenBank/DDBJ databases">
        <authorList>
            <person name="Chiriac C."/>
            <person name="Salcher M."/>
            <person name="Ghai R."/>
            <person name="Kavagutti S V."/>
        </authorList>
    </citation>
    <scope>NUCLEOTIDE SEQUENCE</scope>
</reference>
<dbReference type="InterPro" id="IPR050220">
    <property type="entry name" value="Type_II_DNA_Topoisomerases"/>
</dbReference>
<dbReference type="PANTHER" id="PTHR43493">
    <property type="entry name" value="DNA GYRASE/TOPOISOMERASE SUBUNIT A"/>
    <property type="match status" value="1"/>
</dbReference>
<evidence type="ECO:0000256" key="5">
    <source>
        <dbReference type="ARBA" id="ARBA00022840"/>
    </source>
</evidence>
<evidence type="ECO:0000256" key="7">
    <source>
        <dbReference type="ARBA" id="ARBA00023125"/>
    </source>
</evidence>
<keyword evidence="8" id="KW-0413">Isomerase</keyword>
<sequence length="889" mass="97969">MSDDNAPEESGQQSPDTPVDGAVPGTTFGRIEPIEIQQEMEQSFLDYAMSVIVARALPDARDGLKPVHRRILWAMHEAGLRPDRNHRKCATVVGDVLGKYHPHGDQSVYDALVRMGQDFSLRHPLIDPHGNFGSPSDPPAAYRYTECRLTPLAMHMLAGIDEDTVNFSPNFDGSTEEPKVLPGRFPNLLVNGSQGIAVGMATNIPPHNLGEVIDATLHLIDNPEATPDDLMEFVKGPDFPTGAQIMGRAGLISAIRTGRGSIKMRAKAEIEEGPKGDRIVVTEIPYQTSVETIEEKIAELANARVIEGVREIRNERSRGVTRLVIELKRDTPANVLLNNLYKHTPLQTTFATNFVALVDGVPRTLNLREALVHYIDHQVEVITRRTQFRLDKAQRRAHIVEGFLKALDLIDEIIAKIRASADRAAAILALQGEGFEFSEIQATEIVDMRLSTLTRLGRERLEEEMATLRETIEFLQNILANDSVLRQVIKDEMTEIRDEFATPRKTTLEHDDGDLEIEDLIDDEEVVVVMTARGYVKTVAADTFRTQARGGRGVAGARLKDEDYITDLIFTSAHAFLLFFSNKGKVYRLKAHRIPMRDRTAQGLAIVNLLQLDQGEKIQTIIDTRDYESHRYLMFVTRNGIVKKTMFNAYDSSRQAGLIAINLREGDELVRVMPTSPEDEIMVISESGQGIRFLESDIRPTGRTASGVRGMRLKANDAVVGADSIAAASELSDQVADSEGADPAETLRLLTITDGGYGKRTELEEFSRQRRGGQGVRAHKIHAARGRVVTGFLVGEDDHLLMINDGGVVIRTKVSTISIQGRTASGVRVMNLDGESKVAAVARVLTGPDSEDAEDSEDSEDSEELEASAELAGPAEQVDPSDSETETGQ</sequence>
<dbReference type="Pfam" id="PF00521">
    <property type="entry name" value="DNA_topoisoIV"/>
    <property type="match status" value="1"/>
</dbReference>
<comment type="similarity">
    <text evidence="2">Belongs to the type II topoisomerase GyrA/ParC subunit family.</text>
</comment>
<evidence type="ECO:0000256" key="2">
    <source>
        <dbReference type="ARBA" id="ARBA00008263"/>
    </source>
</evidence>
<dbReference type="SMART" id="SM00434">
    <property type="entry name" value="TOP4c"/>
    <property type="match status" value="1"/>
</dbReference>
<dbReference type="EMBL" id="CAFBPW010000044">
    <property type="protein sequence ID" value="CAB5030586.1"/>
    <property type="molecule type" value="Genomic_DNA"/>
</dbReference>
<dbReference type="FunFam" id="1.10.268.10:FF:000001">
    <property type="entry name" value="DNA gyrase subunit A"/>
    <property type="match status" value="1"/>
</dbReference>
<dbReference type="Gene3D" id="1.10.268.10">
    <property type="entry name" value="Topoisomerase, domain 3"/>
    <property type="match status" value="1"/>
</dbReference>
<evidence type="ECO:0000256" key="8">
    <source>
        <dbReference type="ARBA" id="ARBA00023235"/>
    </source>
</evidence>
<dbReference type="NCBIfam" id="NF004043">
    <property type="entry name" value="PRK05560.1"/>
    <property type="match status" value="1"/>
</dbReference>
<dbReference type="PANTHER" id="PTHR43493:SF5">
    <property type="entry name" value="DNA GYRASE SUBUNIT A, CHLOROPLASTIC_MITOCHONDRIAL"/>
    <property type="match status" value="1"/>
</dbReference>
<evidence type="ECO:0000256" key="4">
    <source>
        <dbReference type="ARBA" id="ARBA00022741"/>
    </source>
</evidence>
<evidence type="ECO:0000313" key="11">
    <source>
        <dbReference type="EMBL" id="CAB5030586.1"/>
    </source>
</evidence>
<dbReference type="GO" id="GO:0005737">
    <property type="term" value="C:cytoplasm"/>
    <property type="evidence" value="ECO:0007669"/>
    <property type="project" value="TreeGrafter"/>
</dbReference>
<dbReference type="InterPro" id="IPR005743">
    <property type="entry name" value="GyrA"/>
</dbReference>
<dbReference type="GO" id="GO:0003918">
    <property type="term" value="F:DNA topoisomerase type II (double strand cut, ATP-hydrolyzing) activity"/>
    <property type="evidence" value="ECO:0007669"/>
    <property type="project" value="UniProtKB-EC"/>
</dbReference>
<dbReference type="InterPro" id="IPR013760">
    <property type="entry name" value="Topo_IIA-like_dom_sf"/>
</dbReference>
<dbReference type="Pfam" id="PF03989">
    <property type="entry name" value="DNA_gyraseA_C"/>
    <property type="match status" value="6"/>
</dbReference>
<dbReference type="PROSITE" id="PS52040">
    <property type="entry name" value="TOPO_IIA"/>
    <property type="match status" value="1"/>
</dbReference>
<keyword evidence="7" id="KW-0238">DNA-binding</keyword>
<keyword evidence="4" id="KW-0547">Nucleotide-binding</keyword>
<dbReference type="Gene3D" id="2.120.10.90">
    <property type="entry name" value="DNA gyrase/topoisomerase IV, subunit A, C-terminal"/>
    <property type="match status" value="1"/>
</dbReference>
<evidence type="ECO:0000259" key="10">
    <source>
        <dbReference type="PROSITE" id="PS52040"/>
    </source>
</evidence>
<dbReference type="CDD" id="cd00187">
    <property type="entry name" value="TOP4c"/>
    <property type="match status" value="1"/>
</dbReference>
<evidence type="ECO:0000256" key="6">
    <source>
        <dbReference type="ARBA" id="ARBA00023029"/>
    </source>
</evidence>
<feature type="compositionally biased region" description="Acidic residues" evidence="9">
    <location>
        <begin position="849"/>
        <end position="867"/>
    </location>
</feature>
<feature type="region of interest" description="Disordered" evidence="9">
    <location>
        <begin position="1"/>
        <end position="27"/>
    </location>
</feature>
<dbReference type="EC" id="5.6.2.2" evidence="3"/>
<dbReference type="FunFam" id="3.30.1360.40:FF:000002">
    <property type="entry name" value="DNA gyrase subunit A"/>
    <property type="match status" value="1"/>
</dbReference>
<dbReference type="NCBIfam" id="TIGR01063">
    <property type="entry name" value="gyrA"/>
    <property type="match status" value="1"/>
</dbReference>
<dbReference type="GO" id="GO:0003677">
    <property type="term" value="F:DNA binding"/>
    <property type="evidence" value="ECO:0007669"/>
    <property type="project" value="UniProtKB-KW"/>
</dbReference>
<evidence type="ECO:0000256" key="1">
    <source>
        <dbReference type="ARBA" id="ARBA00000185"/>
    </source>
</evidence>
<proteinExistence type="inferred from homology"/>
<dbReference type="InterPro" id="IPR035516">
    <property type="entry name" value="Gyrase/topoIV_suA_C"/>
</dbReference>
<dbReference type="Gene3D" id="3.90.199.10">
    <property type="entry name" value="Topoisomerase II, domain 5"/>
    <property type="match status" value="1"/>
</dbReference>
<keyword evidence="6" id="KW-0799">Topoisomerase</keyword>
<evidence type="ECO:0000256" key="3">
    <source>
        <dbReference type="ARBA" id="ARBA00012895"/>
    </source>
</evidence>
<dbReference type="SUPFAM" id="SSF101904">
    <property type="entry name" value="GyrA/ParC C-terminal domain-like"/>
    <property type="match status" value="1"/>
</dbReference>
<protein>
    <recommendedName>
        <fullName evidence="3">DNA topoisomerase (ATP-hydrolyzing)</fullName>
        <ecNumber evidence="3">5.6.2.2</ecNumber>
    </recommendedName>
</protein>
<dbReference type="NCBIfam" id="NF004044">
    <property type="entry name" value="PRK05561.1"/>
    <property type="match status" value="1"/>
</dbReference>
<dbReference type="GO" id="GO:0005524">
    <property type="term" value="F:ATP binding"/>
    <property type="evidence" value="ECO:0007669"/>
    <property type="project" value="UniProtKB-KW"/>
</dbReference>
<dbReference type="InterPro" id="IPR006691">
    <property type="entry name" value="GyrA/parC_rep"/>
</dbReference>
<dbReference type="GO" id="GO:0006265">
    <property type="term" value="P:DNA topological change"/>
    <property type="evidence" value="ECO:0007669"/>
    <property type="project" value="InterPro"/>
</dbReference>
<comment type="catalytic activity">
    <reaction evidence="1">
        <text>ATP-dependent breakage, passage and rejoining of double-stranded DNA.</text>
        <dbReference type="EC" id="5.6.2.2"/>
    </reaction>
</comment>
<dbReference type="HAMAP" id="MF_01897">
    <property type="entry name" value="GyrA"/>
    <property type="match status" value="1"/>
</dbReference>
<accession>A0A6J7RPB4</accession>
<dbReference type="AlphaFoldDB" id="A0A6J7RPB4"/>
<dbReference type="SUPFAM" id="SSF56719">
    <property type="entry name" value="Type II DNA topoisomerase"/>
    <property type="match status" value="1"/>
</dbReference>
<evidence type="ECO:0000256" key="9">
    <source>
        <dbReference type="SAM" id="MobiDB-lite"/>
    </source>
</evidence>
<dbReference type="GO" id="GO:0005694">
    <property type="term" value="C:chromosome"/>
    <property type="evidence" value="ECO:0007669"/>
    <property type="project" value="InterPro"/>
</dbReference>
<dbReference type="InterPro" id="IPR013758">
    <property type="entry name" value="Topo_IIA_A/C_ab"/>
</dbReference>
<dbReference type="InterPro" id="IPR013757">
    <property type="entry name" value="Topo_IIA_A_a_sf"/>
</dbReference>
<feature type="region of interest" description="Disordered" evidence="9">
    <location>
        <begin position="845"/>
        <end position="889"/>
    </location>
</feature>
<name>A0A6J7RPB4_9ZZZZ</name>
<organism evidence="11">
    <name type="scientific">freshwater metagenome</name>
    <dbReference type="NCBI Taxonomy" id="449393"/>
    <lineage>
        <taxon>unclassified sequences</taxon>
        <taxon>metagenomes</taxon>
        <taxon>ecological metagenomes</taxon>
    </lineage>
</organism>
<feature type="domain" description="Topo IIA-type catalytic" evidence="10">
    <location>
        <begin position="57"/>
        <end position="520"/>
    </location>
</feature>